<evidence type="ECO:0000256" key="1">
    <source>
        <dbReference type="ARBA" id="ARBA00004141"/>
    </source>
</evidence>
<dbReference type="InterPro" id="IPR011701">
    <property type="entry name" value="MFS"/>
</dbReference>
<dbReference type="InterPro" id="IPR051068">
    <property type="entry name" value="MFS_Domain-Containing_Protein"/>
</dbReference>
<dbReference type="GO" id="GO:0016020">
    <property type="term" value="C:membrane"/>
    <property type="evidence" value="ECO:0007669"/>
    <property type="project" value="UniProtKB-SubCell"/>
</dbReference>
<accession>A0A835UU72</accession>
<evidence type="ECO:0000313" key="7">
    <source>
        <dbReference type="EMBL" id="KAG0472705.1"/>
    </source>
</evidence>
<dbReference type="PANTHER" id="PTHR23510:SF72">
    <property type="entry name" value="SPX DOMAIN-CONTAINING MEMBRANE PROTEIN OS04G0573000"/>
    <property type="match status" value="1"/>
</dbReference>
<dbReference type="InterPro" id="IPR036259">
    <property type="entry name" value="MFS_trans_sf"/>
</dbReference>
<comment type="caution">
    <text evidence="7">The sequence shown here is derived from an EMBL/GenBank/DDBJ whole genome shotgun (WGS) entry which is preliminary data.</text>
</comment>
<organism evidence="7 8">
    <name type="scientific">Vanilla planifolia</name>
    <name type="common">Vanilla</name>
    <dbReference type="NCBI Taxonomy" id="51239"/>
    <lineage>
        <taxon>Eukaryota</taxon>
        <taxon>Viridiplantae</taxon>
        <taxon>Streptophyta</taxon>
        <taxon>Embryophyta</taxon>
        <taxon>Tracheophyta</taxon>
        <taxon>Spermatophyta</taxon>
        <taxon>Magnoliopsida</taxon>
        <taxon>Liliopsida</taxon>
        <taxon>Asparagales</taxon>
        <taxon>Orchidaceae</taxon>
        <taxon>Vanilloideae</taxon>
        <taxon>Vanilleae</taxon>
        <taxon>Vanilla</taxon>
    </lineage>
</organism>
<dbReference type="Gene3D" id="1.20.1250.20">
    <property type="entry name" value="MFS general substrate transporter like domains"/>
    <property type="match status" value="1"/>
</dbReference>
<gene>
    <name evidence="7" type="ORF">HPP92_014562</name>
</gene>
<protein>
    <recommendedName>
        <fullName evidence="9">SPX domain-containing membrane protein</fullName>
    </recommendedName>
</protein>
<feature type="region of interest" description="Disordered" evidence="5">
    <location>
        <begin position="302"/>
        <end position="322"/>
    </location>
</feature>
<dbReference type="AlphaFoldDB" id="A0A835UU72"/>
<evidence type="ECO:0000256" key="3">
    <source>
        <dbReference type="ARBA" id="ARBA00022989"/>
    </source>
</evidence>
<dbReference type="Proteomes" id="UP000636800">
    <property type="component" value="Chromosome 7"/>
</dbReference>
<evidence type="ECO:0000256" key="5">
    <source>
        <dbReference type="SAM" id="MobiDB-lite"/>
    </source>
</evidence>
<dbReference type="GO" id="GO:0022857">
    <property type="term" value="F:transmembrane transporter activity"/>
    <property type="evidence" value="ECO:0007669"/>
    <property type="project" value="InterPro"/>
</dbReference>
<dbReference type="Pfam" id="PF07690">
    <property type="entry name" value="MFS_1"/>
    <property type="match status" value="1"/>
</dbReference>
<feature type="transmembrane region" description="Helical" evidence="6">
    <location>
        <begin position="376"/>
        <end position="396"/>
    </location>
</feature>
<feature type="transmembrane region" description="Helical" evidence="6">
    <location>
        <begin position="139"/>
        <end position="160"/>
    </location>
</feature>
<sequence length="524" mass="57599">MDQGQRIAELVGLRSARIFWVEVSFLVLGSGSGYRLNKCICGQVDTFNRLSSVLGQCALIIQDDTPSGKKDQNDGRYHFMSLLLNLANTFLYMVNTYIIVPTADDYSLSLGAASTVCGVIIGSMAVAQEIYYMLLAYDVNSLAMLLIGRLLCGLGSARAVNRRHISDCVPLVIRMKASAGFVSASALGMAFGPALAGLLQIKFKIFDITFNQTTLPGWFMALAWLIYLLWLWFTFEEPCDIIEVNHLPQSICTDVKYKEMLYAYKIQRTGFMSRSRLKRDRDSFIRCRTREGIRQSLLQKSKLDHDEDEDRDCEDNKEASKASHKPANSISLAYKLLTPSVKVQLLIYFMLKYAMEIVLSESSLVTALYFSWPTSAVAIFLAILGLTVLPVNAFVGSYVTKIFEERQILLAAEIMVLMGIIVSFHVTTTYSVAQYVSSALITFVAAEVLEGVNLSLLSRVMSSRLARGTYNGGLLSTEAGTLARVVADGTITLAGPHGTNCAVDFVGSHPHNILAGPEPPAPSG</sequence>
<feature type="transmembrane region" description="Helical" evidence="6">
    <location>
        <begin position="345"/>
        <end position="370"/>
    </location>
</feature>
<proteinExistence type="predicted"/>
<feature type="transmembrane region" description="Helical" evidence="6">
    <location>
        <begin position="77"/>
        <end position="94"/>
    </location>
</feature>
<comment type="subcellular location">
    <subcellularLocation>
        <location evidence="1">Membrane</location>
        <topology evidence="1">Multi-pass membrane protein</topology>
    </subcellularLocation>
</comment>
<keyword evidence="4 6" id="KW-0472">Membrane</keyword>
<dbReference type="PANTHER" id="PTHR23510">
    <property type="entry name" value="INNER MEMBRANE TRANSPORT PROTEIN YAJR"/>
    <property type="match status" value="1"/>
</dbReference>
<evidence type="ECO:0000256" key="4">
    <source>
        <dbReference type="ARBA" id="ARBA00023136"/>
    </source>
</evidence>
<feature type="transmembrane region" description="Helical" evidence="6">
    <location>
        <begin position="181"/>
        <end position="203"/>
    </location>
</feature>
<dbReference type="EMBL" id="JADCNL010000007">
    <property type="protein sequence ID" value="KAG0472705.1"/>
    <property type="molecule type" value="Genomic_DNA"/>
</dbReference>
<feature type="transmembrane region" description="Helical" evidence="6">
    <location>
        <begin position="432"/>
        <end position="457"/>
    </location>
</feature>
<keyword evidence="3 6" id="KW-1133">Transmembrane helix</keyword>
<feature type="transmembrane region" description="Helical" evidence="6">
    <location>
        <begin position="408"/>
        <end position="426"/>
    </location>
</feature>
<reference evidence="7 8" key="1">
    <citation type="journal article" date="2020" name="Nat. Food">
        <title>A phased Vanilla planifolia genome enables genetic improvement of flavour and production.</title>
        <authorList>
            <person name="Hasing T."/>
            <person name="Tang H."/>
            <person name="Brym M."/>
            <person name="Khazi F."/>
            <person name="Huang T."/>
            <person name="Chambers A.H."/>
        </authorList>
    </citation>
    <scope>NUCLEOTIDE SEQUENCE [LARGE SCALE GENOMIC DNA]</scope>
    <source>
        <tissue evidence="7">Leaf</tissue>
    </source>
</reference>
<name>A0A835UU72_VANPL</name>
<keyword evidence="8" id="KW-1185">Reference proteome</keyword>
<feature type="transmembrane region" description="Helical" evidence="6">
    <location>
        <begin position="215"/>
        <end position="233"/>
    </location>
</feature>
<evidence type="ECO:0000313" key="8">
    <source>
        <dbReference type="Proteomes" id="UP000636800"/>
    </source>
</evidence>
<keyword evidence="2 6" id="KW-0812">Transmembrane</keyword>
<evidence type="ECO:0000256" key="2">
    <source>
        <dbReference type="ARBA" id="ARBA00022692"/>
    </source>
</evidence>
<dbReference type="SUPFAM" id="SSF103473">
    <property type="entry name" value="MFS general substrate transporter"/>
    <property type="match status" value="1"/>
</dbReference>
<evidence type="ECO:0008006" key="9">
    <source>
        <dbReference type="Google" id="ProtNLM"/>
    </source>
</evidence>
<evidence type="ECO:0000256" key="6">
    <source>
        <dbReference type="SAM" id="Phobius"/>
    </source>
</evidence>